<keyword evidence="2" id="KW-0378">Hydrolase</keyword>
<reference evidence="2 3" key="1">
    <citation type="submission" date="2015-06" db="EMBL/GenBank/DDBJ databases">
        <title>Improved classification and identification of acetic acid bacteria using matrix-assisted laser desorption/ionization time-of-flight mass spectrometry; Gluconobacter nephelii and Gluconobacter uchimurae are later heterotypic synonyms of Gluconobacter japonicus and Gluconobacter oxydans, respectively.</title>
        <authorList>
            <person name="Li L."/>
            <person name="Cleenwerck I."/>
            <person name="De Vuyst L."/>
            <person name="Vandamme P."/>
        </authorList>
    </citation>
    <scope>NUCLEOTIDE SEQUENCE [LARGE SCALE GENOMIC DNA]</scope>
    <source>
        <strain evidence="2 3">LMG 23690</strain>
    </source>
</reference>
<dbReference type="InterPro" id="IPR050266">
    <property type="entry name" value="AB_hydrolase_sf"/>
</dbReference>
<dbReference type="Gene3D" id="3.40.50.1820">
    <property type="entry name" value="alpha/beta hydrolase"/>
    <property type="match status" value="1"/>
</dbReference>
<dbReference type="PRINTS" id="PR00412">
    <property type="entry name" value="EPOXHYDRLASE"/>
</dbReference>
<gene>
    <name evidence="2" type="ORF">AD948_06985</name>
</gene>
<dbReference type="OrthoDB" id="9812774at2"/>
<dbReference type="AlphaFoldDB" id="A0A149U3A1"/>
<dbReference type="SUPFAM" id="SSF53474">
    <property type="entry name" value="alpha/beta-Hydrolases"/>
    <property type="match status" value="1"/>
</dbReference>
<dbReference type="GO" id="GO:0047372">
    <property type="term" value="F:monoacylglycerol lipase activity"/>
    <property type="evidence" value="ECO:0007669"/>
    <property type="project" value="TreeGrafter"/>
</dbReference>
<organism evidence="2 3">
    <name type="scientific">Acetobacter senegalensis</name>
    <dbReference type="NCBI Taxonomy" id="446692"/>
    <lineage>
        <taxon>Bacteria</taxon>
        <taxon>Pseudomonadati</taxon>
        <taxon>Pseudomonadota</taxon>
        <taxon>Alphaproteobacteria</taxon>
        <taxon>Acetobacterales</taxon>
        <taxon>Acetobacteraceae</taxon>
        <taxon>Acetobacter</taxon>
    </lineage>
</organism>
<feature type="domain" description="AB hydrolase-1" evidence="1">
    <location>
        <begin position="35"/>
        <end position="284"/>
    </location>
</feature>
<dbReference type="RefSeq" id="WP_061471295.1">
    <property type="nucleotide sequence ID" value="NZ_LHZU01000122.1"/>
</dbReference>
<dbReference type="GO" id="GO:0046464">
    <property type="term" value="P:acylglycerol catabolic process"/>
    <property type="evidence" value="ECO:0007669"/>
    <property type="project" value="TreeGrafter"/>
</dbReference>
<evidence type="ECO:0000313" key="3">
    <source>
        <dbReference type="Proteomes" id="UP000075360"/>
    </source>
</evidence>
<name>A0A149U3A1_9PROT</name>
<dbReference type="Pfam" id="PF00561">
    <property type="entry name" value="Abhydrolase_1"/>
    <property type="match status" value="1"/>
</dbReference>
<sequence length="297" mass="33452">MSTIREFPELLPGFQWHDIEVKGVRIRTATGGNGPPLLLLHGHPQMHLTWHKIAPILAERFTVVATDLRGYGDSAKPQGGPNHVNYSKRAMAADQIGVMKELGFERFSVVGHDRGGRVAHRMALDAPQAVEKLVLIDIAPTATMYARTNMEFARRYFWWFFLIQPYPLPERLIDGDPTFFLESHIAGQIKIPGSVDPRVMAEYRRCYANPAMRHAACEDYRAAAGIDLVHDEADADRRIEVPLLALWGARGTVGTLYDVVETWREKATDVKGRAIDCGHSPQEEMPDELLRSLEEFL</sequence>
<dbReference type="EMBL" id="LHZU01000122">
    <property type="protein sequence ID" value="KXV59943.1"/>
    <property type="molecule type" value="Genomic_DNA"/>
</dbReference>
<accession>A0A149U3A1</accession>
<dbReference type="Proteomes" id="UP000075360">
    <property type="component" value="Unassembled WGS sequence"/>
</dbReference>
<dbReference type="InterPro" id="IPR029058">
    <property type="entry name" value="AB_hydrolase_fold"/>
</dbReference>
<dbReference type="PANTHER" id="PTHR43798">
    <property type="entry name" value="MONOACYLGLYCEROL LIPASE"/>
    <property type="match status" value="1"/>
</dbReference>
<dbReference type="PANTHER" id="PTHR43798:SF33">
    <property type="entry name" value="HYDROLASE, PUTATIVE (AFU_ORTHOLOGUE AFUA_2G14860)-RELATED"/>
    <property type="match status" value="1"/>
</dbReference>
<comment type="caution">
    <text evidence="2">The sequence shown here is derived from an EMBL/GenBank/DDBJ whole genome shotgun (WGS) entry which is preliminary data.</text>
</comment>
<dbReference type="GO" id="GO:0016020">
    <property type="term" value="C:membrane"/>
    <property type="evidence" value="ECO:0007669"/>
    <property type="project" value="TreeGrafter"/>
</dbReference>
<dbReference type="InterPro" id="IPR000073">
    <property type="entry name" value="AB_hydrolase_1"/>
</dbReference>
<evidence type="ECO:0000259" key="1">
    <source>
        <dbReference type="Pfam" id="PF00561"/>
    </source>
</evidence>
<dbReference type="PATRIC" id="fig|446692.4.peg.3523"/>
<proteinExistence type="predicted"/>
<evidence type="ECO:0000313" key="2">
    <source>
        <dbReference type="EMBL" id="KXV59943.1"/>
    </source>
</evidence>
<dbReference type="InterPro" id="IPR000639">
    <property type="entry name" value="Epox_hydrolase-like"/>
</dbReference>
<dbReference type="PRINTS" id="PR00111">
    <property type="entry name" value="ABHYDROLASE"/>
</dbReference>
<protein>
    <submittedName>
        <fullName evidence="2">Hydrolase</fullName>
    </submittedName>
</protein>